<reference evidence="3" key="1">
    <citation type="journal article" date="2020" name="Stud. Mycol.">
        <title>101 Dothideomycetes genomes: a test case for predicting lifestyles and emergence of pathogens.</title>
        <authorList>
            <person name="Haridas S."/>
            <person name="Albert R."/>
            <person name="Binder M."/>
            <person name="Bloem J."/>
            <person name="Labutti K."/>
            <person name="Salamov A."/>
            <person name="Andreopoulos B."/>
            <person name="Baker S."/>
            <person name="Barry K."/>
            <person name="Bills G."/>
            <person name="Bluhm B."/>
            <person name="Cannon C."/>
            <person name="Castanera R."/>
            <person name="Culley D."/>
            <person name="Daum C."/>
            <person name="Ezra D."/>
            <person name="Gonzalez J."/>
            <person name="Henrissat B."/>
            <person name="Kuo A."/>
            <person name="Liang C."/>
            <person name="Lipzen A."/>
            <person name="Lutzoni F."/>
            <person name="Magnuson J."/>
            <person name="Mondo S."/>
            <person name="Nolan M."/>
            <person name="Ohm R."/>
            <person name="Pangilinan J."/>
            <person name="Park H.-J."/>
            <person name="Ramirez L."/>
            <person name="Alfaro M."/>
            <person name="Sun H."/>
            <person name="Tritt A."/>
            <person name="Yoshinaga Y."/>
            <person name="Zwiers L.-H."/>
            <person name="Turgeon B."/>
            <person name="Goodwin S."/>
            <person name="Spatafora J."/>
            <person name="Crous P."/>
            <person name="Grigoriev I."/>
        </authorList>
    </citation>
    <scope>NUCLEOTIDE SEQUENCE</scope>
    <source>
        <strain evidence="3">CBS 122367</strain>
    </source>
</reference>
<dbReference type="OrthoDB" id="5354320at2759"/>
<dbReference type="InterPro" id="IPR050300">
    <property type="entry name" value="GDXG_lipolytic_enzyme"/>
</dbReference>
<evidence type="ECO:0000256" key="1">
    <source>
        <dbReference type="ARBA" id="ARBA00022801"/>
    </source>
</evidence>
<organism evidence="3 4">
    <name type="scientific">Lentithecium fluviatile CBS 122367</name>
    <dbReference type="NCBI Taxonomy" id="1168545"/>
    <lineage>
        <taxon>Eukaryota</taxon>
        <taxon>Fungi</taxon>
        <taxon>Dikarya</taxon>
        <taxon>Ascomycota</taxon>
        <taxon>Pezizomycotina</taxon>
        <taxon>Dothideomycetes</taxon>
        <taxon>Pleosporomycetidae</taxon>
        <taxon>Pleosporales</taxon>
        <taxon>Massarineae</taxon>
        <taxon>Lentitheciaceae</taxon>
        <taxon>Lentithecium</taxon>
    </lineage>
</organism>
<dbReference type="Pfam" id="PF07859">
    <property type="entry name" value="Abhydrolase_3"/>
    <property type="match status" value="1"/>
</dbReference>
<name>A0A6G1JA79_9PLEO</name>
<dbReference type="SUPFAM" id="SSF53474">
    <property type="entry name" value="alpha/beta-Hydrolases"/>
    <property type="match status" value="1"/>
</dbReference>
<dbReference type="AlphaFoldDB" id="A0A6G1JA79"/>
<dbReference type="PANTHER" id="PTHR48081">
    <property type="entry name" value="AB HYDROLASE SUPERFAMILY PROTEIN C4A8.06C"/>
    <property type="match status" value="1"/>
</dbReference>
<dbReference type="GO" id="GO:0016787">
    <property type="term" value="F:hydrolase activity"/>
    <property type="evidence" value="ECO:0007669"/>
    <property type="project" value="UniProtKB-KW"/>
</dbReference>
<gene>
    <name evidence="3" type="ORF">K458DRAFT_415720</name>
</gene>
<keyword evidence="1 3" id="KW-0378">Hydrolase</keyword>
<evidence type="ECO:0000313" key="3">
    <source>
        <dbReference type="EMBL" id="KAF2687474.1"/>
    </source>
</evidence>
<dbReference type="EMBL" id="MU005575">
    <property type="protein sequence ID" value="KAF2687474.1"/>
    <property type="molecule type" value="Genomic_DNA"/>
</dbReference>
<evidence type="ECO:0000313" key="4">
    <source>
        <dbReference type="Proteomes" id="UP000799291"/>
    </source>
</evidence>
<protein>
    <submittedName>
        <fullName evidence="3">Acetyl-hydrolase</fullName>
    </submittedName>
</protein>
<sequence>MEATPTALLKFLLPKTPLLVKTALAHTLSLSSTSAKWDLRTEMTVKVLRHMLGPETKTSSITHAQKLTTKDPGVKGKVWVSRVTVPEEDRGDASRDTVLAAVREMGDGSEEWEEPPARKLEVEWTGYRGGVHTNTPEPANMSEKEKFDNLMKETTSKVTVLYFHGGAMYLLDPATYRPMASRLAREMGGRVFNVRYRLAPQNPFPAALLDAFTAYLSLLHPPPGSPHEPVAANEIVFGGDSAGGMLCLVLLQVLLHLHRSNPNKETLPTTEWYGENVDIPLPAGIALSSPWLDVTRSLPSIENLAHYDYLPPPSSMQKMRYPPCPAWPTSPPRADLYCEASAMLHPLVSPVLAKDWRGAPPVFFSLGEEMLRDEDAVLAKRLDAQGVVVRWREFEAMPHVFGMMLEALPASNLHFEETARFCKEMVEGKILQSSGEIIMAKTLARKEVALRELTDIRDEEVEVTTRGARDRIAARHGDVVAEMKPML</sequence>
<dbReference type="Gene3D" id="3.40.50.1820">
    <property type="entry name" value="alpha/beta hydrolase"/>
    <property type="match status" value="1"/>
</dbReference>
<dbReference type="PANTHER" id="PTHR48081:SF25">
    <property type="entry name" value="PUTATIVE (AFU_ORTHOLOGUE AFUA_3G11560)-RELATED"/>
    <property type="match status" value="1"/>
</dbReference>
<accession>A0A6G1JA79</accession>
<keyword evidence="4" id="KW-1185">Reference proteome</keyword>
<proteinExistence type="predicted"/>
<evidence type="ECO:0000259" key="2">
    <source>
        <dbReference type="Pfam" id="PF07859"/>
    </source>
</evidence>
<dbReference type="InterPro" id="IPR013094">
    <property type="entry name" value="AB_hydrolase_3"/>
</dbReference>
<dbReference type="InterPro" id="IPR029058">
    <property type="entry name" value="AB_hydrolase_fold"/>
</dbReference>
<feature type="domain" description="Alpha/beta hydrolase fold-3" evidence="2">
    <location>
        <begin position="160"/>
        <end position="401"/>
    </location>
</feature>
<dbReference type="Proteomes" id="UP000799291">
    <property type="component" value="Unassembled WGS sequence"/>
</dbReference>